<keyword evidence="2" id="KW-0808">Transferase</keyword>
<dbReference type="Pfam" id="PF13508">
    <property type="entry name" value="Acetyltransf_7"/>
    <property type="match status" value="1"/>
</dbReference>
<feature type="domain" description="N-acetyltransferase" evidence="1">
    <location>
        <begin position="1"/>
        <end position="148"/>
    </location>
</feature>
<dbReference type="CDD" id="cd04301">
    <property type="entry name" value="NAT_SF"/>
    <property type="match status" value="1"/>
</dbReference>
<reference evidence="2" key="1">
    <citation type="submission" date="2010-07" db="EMBL/GenBank/DDBJ databases">
        <authorList>
            <consortium name="CONSOLIDER consortium CSD2007-00005"/>
            <person name="Guazzaroni M.-E."/>
            <person name="Richter M."/>
            <person name="Garcia-Salamanca A."/>
            <person name="Yarza P."/>
            <person name="Ferrer M."/>
        </authorList>
    </citation>
    <scope>NUCLEOTIDE SEQUENCE</scope>
</reference>
<dbReference type="GO" id="GO:0016747">
    <property type="term" value="F:acyltransferase activity, transferring groups other than amino-acyl groups"/>
    <property type="evidence" value="ECO:0007669"/>
    <property type="project" value="InterPro"/>
</dbReference>
<dbReference type="Gene3D" id="3.40.630.30">
    <property type="match status" value="1"/>
</dbReference>
<protein>
    <submittedName>
        <fullName evidence="2">Acetyltransferase</fullName>
    </submittedName>
</protein>
<dbReference type="EMBL" id="ADZX01000782">
    <property type="protein sequence ID" value="EFK95432.1"/>
    <property type="molecule type" value="Genomic_DNA"/>
</dbReference>
<dbReference type="InterPro" id="IPR016181">
    <property type="entry name" value="Acyl_CoA_acyltransferase"/>
</dbReference>
<dbReference type="InterPro" id="IPR000182">
    <property type="entry name" value="GNAT_dom"/>
</dbReference>
<reference evidence="2" key="2">
    <citation type="journal article" date="2011" name="Microb. Ecol.">
        <title>Taxonomic and Functional Metagenomic Profiling of the Microbial Community in the Anoxic Sediment of a Sub-saline Shallow Lake (Laguna de Carrizo, Central Spain).</title>
        <authorList>
            <person name="Ferrer M."/>
            <person name="Guazzaroni M.E."/>
            <person name="Richter M."/>
            <person name="Garcia-Salamanca A."/>
            <person name="Yarza P."/>
            <person name="Suarez-Suarez A."/>
            <person name="Solano J."/>
            <person name="Alcaide M."/>
            <person name="van Dillewijn P."/>
            <person name="Molina-Henares M.A."/>
            <person name="Lopez-Cortes N."/>
            <person name="Al-Ramahi Y."/>
            <person name="Guerrero C."/>
            <person name="Acosta A."/>
            <person name="de Eugenio L.I."/>
            <person name="Martinez V."/>
            <person name="Marques S."/>
            <person name="Rojo F."/>
            <person name="Santero E."/>
            <person name="Genilloud O."/>
            <person name="Perez-Perez J."/>
            <person name="Rossello-Mora R."/>
            <person name="Ramos J.L."/>
        </authorList>
    </citation>
    <scope>NUCLEOTIDE SEQUENCE</scope>
</reference>
<dbReference type="PROSITE" id="PS51186">
    <property type="entry name" value="GNAT"/>
    <property type="match status" value="1"/>
</dbReference>
<name>D9PLY3_9ZZZZ</name>
<comment type="caution">
    <text evidence="2">The sequence shown here is derived from an EMBL/GenBank/DDBJ whole genome shotgun (WGS) entry which is preliminary data.</text>
</comment>
<gene>
    <name evidence="2" type="ORF">LDC_2559</name>
</gene>
<accession>D9PLY3</accession>
<sequence length="169" mass="17483">MRQEDRAAVLAVETAAFATSAEADLVDALLDDPTAVPVVSLLAEADGHGIGHILFTGATVTGEGATASASILAPLAVVPGAQRRGVGQALIHAGIAELVVLGIELVFVLGHIGYYPRAGFRPALSFGLYPPYAIDPAVADAWMVRELRPGTLGAVRGEVRCAHTLMHPE</sequence>
<evidence type="ECO:0000313" key="2">
    <source>
        <dbReference type="EMBL" id="EFK95432.1"/>
    </source>
</evidence>
<proteinExistence type="predicted"/>
<dbReference type="AlphaFoldDB" id="D9PLY3"/>
<evidence type="ECO:0000259" key="1">
    <source>
        <dbReference type="PROSITE" id="PS51186"/>
    </source>
</evidence>
<feature type="non-terminal residue" evidence="2">
    <location>
        <position position="169"/>
    </location>
</feature>
<organism evidence="2">
    <name type="scientific">sediment metagenome</name>
    <dbReference type="NCBI Taxonomy" id="749907"/>
    <lineage>
        <taxon>unclassified sequences</taxon>
        <taxon>metagenomes</taxon>
        <taxon>ecological metagenomes</taxon>
    </lineage>
</organism>
<dbReference type="SUPFAM" id="SSF55729">
    <property type="entry name" value="Acyl-CoA N-acyltransferases (Nat)"/>
    <property type="match status" value="1"/>
</dbReference>